<dbReference type="InterPro" id="IPR029044">
    <property type="entry name" value="Nucleotide-diphossugar_trans"/>
</dbReference>
<comment type="subcellular location">
    <subcellularLocation>
        <location evidence="1">Membrane</location>
        <topology evidence="1">Multi-pass membrane protein</topology>
    </subcellularLocation>
</comment>
<dbReference type="PANTHER" id="PTHR12726">
    <property type="entry name" value="CERAMIDE GLUCOSYLTRANSFERASE"/>
    <property type="match status" value="1"/>
</dbReference>
<evidence type="ECO:0000256" key="2">
    <source>
        <dbReference type="ARBA" id="ARBA00004760"/>
    </source>
</evidence>
<sequence>MNPILYLLALPVLTDSLLLVQILKEREFFTHRGSLALPATVIVPIRDWDISLESNVKSLLSQDFPPGYQVVYVIDQDQQWLAERLKGLGVEVVTSDFPCRSCSGKIRAQLSGLRRARNQVVVFADSDTFYPPHWLKGMVSRLENYTAVTTFSWPRPIRASLRNVLRAGFWTLGFESQALNGTFLWGGSMAFRRDFLDREVEEELSGEWCDDCTLTRIVKRRGGRIAFLGDVIPINIYDEKDLARWSSRQIVTIVKYSPRGAKAYLVVGGVFSLFLILFLISLNPIFLSPLLLWIIKNLHRSHKLGKESLLPSFASVLGLYFAWIMLILNYRRDKVYWRGREYKL</sequence>
<keyword evidence="4" id="KW-0328">Glycosyltransferase</keyword>
<evidence type="ECO:0000256" key="8">
    <source>
        <dbReference type="ARBA" id="ARBA00023136"/>
    </source>
</evidence>
<dbReference type="Pfam" id="PF13641">
    <property type="entry name" value="Glyco_tranf_2_3"/>
    <property type="match status" value="1"/>
</dbReference>
<dbReference type="GO" id="GO:0006679">
    <property type="term" value="P:glucosylceramide biosynthetic process"/>
    <property type="evidence" value="ECO:0007669"/>
    <property type="project" value="TreeGrafter"/>
</dbReference>
<evidence type="ECO:0000256" key="1">
    <source>
        <dbReference type="ARBA" id="ARBA00004141"/>
    </source>
</evidence>
<feature type="transmembrane region" description="Helical" evidence="9">
    <location>
        <begin position="308"/>
        <end position="330"/>
    </location>
</feature>
<keyword evidence="8 9" id="KW-0472">Membrane</keyword>
<dbReference type="STRING" id="671065.MetMK1DRAFT_00013420"/>
<gene>
    <name evidence="10" type="ORF">MetMK1DRAFT_00013420</name>
</gene>
<dbReference type="InterPro" id="IPR025993">
    <property type="entry name" value="Ceramide_glucosylTrfase"/>
</dbReference>
<evidence type="ECO:0000256" key="6">
    <source>
        <dbReference type="ARBA" id="ARBA00022692"/>
    </source>
</evidence>
<organism evidence="10 11">
    <name type="scientific">Metallosphaera yellowstonensis MK1</name>
    <dbReference type="NCBI Taxonomy" id="671065"/>
    <lineage>
        <taxon>Archaea</taxon>
        <taxon>Thermoproteota</taxon>
        <taxon>Thermoprotei</taxon>
        <taxon>Sulfolobales</taxon>
        <taxon>Sulfolobaceae</taxon>
        <taxon>Metallosphaera</taxon>
    </lineage>
</organism>
<evidence type="ECO:0000256" key="9">
    <source>
        <dbReference type="SAM" id="Phobius"/>
    </source>
</evidence>
<protein>
    <submittedName>
        <fullName evidence="10">Glycosyl transferase</fullName>
    </submittedName>
</protein>
<keyword evidence="7 9" id="KW-1133">Transmembrane helix</keyword>
<dbReference type="SUPFAM" id="SSF53448">
    <property type="entry name" value="Nucleotide-diphospho-sugar transferases"/>
    <property type="match status" value="1"/>
</dbReference>
<keyword evidence="11" id="KW-1185">Reference proteome</keyword>
<evidence type="ECO:0000256" key="5">
    <source>
        <dbReference type="ARBA" id="ARBA00022679"/>
    </source>
</evidence>
<dbReference type="OrthoDB" id="27596at2157"/>
<name>H2C3L7_9CREN</name>
<comment type="pathway">
    <text evidence="2">Lipid metabolism; sphingolipid metabolism.</text>
</comment>
<dbReference type="EMBL" id="JH597761">
    <property type="protein sequence ID" value="EHP70838.1"/>
    <property type="molecule type" value="Genomic_DNA"/>
</dbReference>
<dbReference type="RefSeq" id="WP_009071721.1">
    <property type="nucleotide sequence ID" value="NZ_JH597761.1"/>
</dbReference>
<dbReference type="PANTHER" id="PTHR12726:SF0">
    <property type="entry name" value="CERAMIDE GLUCOSYLTRANSFERASE"/>
    <property type="match status" value="1"/>
</dbReference>
<evidence type="ECO:0000313" key="10">
    <source>
        <dbReference type="EMBL" id="EHP70838.1"/>
    </source>
</evidence>
<dbReference type="GO" id="GO:0008120">
    <property type="term" value="F:ceramide glucosyltransferase activity"/>
    <property type="evidence" value="ECO:0007669"/>
    <property type="project" value="TreeGrafter"/>
</dbReference>
<accession>H2C3L7</accession>
<evidence type="ECO:0000313" key="11">
    <source>
        <dbReference type="Proteomes" id="UP000003980"/>
    </source>
</evidence>
<proteinExistence type="predicted"/>
<dbReference type="Proteomes" id="UP000003980">
    <property type="component" value="Unassembled WGS sequence"/>
</dbReference>
<evidence type="ECO:0000256" key="4">
    <source>
        <dbReference type="ARBA" id="ARBA00022676"/>
    </source>
</evidence>
<comment type="pathway">
    <text evidence="3">Sphingolipid metabolism.</text>
</comment>
<feature type="transmembrane region" description="Helical" evidence="9">
    <location>
        <begin position="263"/>
        <end position="288"/>
    </location>
</feature>
<dbReference type="HOGENOM" id="CLU_067021_0_0_2"/>
<evidence type="ECO:0000256" key="7">
    <source>
        <dbReference type="ARBA" id="ARBA00022989"/>
    </source>
</evidence>
<feature type="transmembrane region" description="Helical" evidence="9">
    <location>
        <begin position="6"/>
        <end position="23"/>
    </location>
</feature>
<evidence type="ECO:0000256" key="3">
    <source>
        <dbReference type="ARBA" id="ARBA00004991"/>
    </source>
</evidence>
<dbReference type="GO" id="GO:0016020">
    <property type="term" value="C:membrane"/>
    <property type="evidence" value="ECO:0007669"/>
    <property type="project" value="UniProtKB-SubCell"/>
</dbReference>
<keyword evidence="5 10" id="KW-0808">Transferase</keyword>
<keyword evidence="6 9" id="KW-0812">Transmembrane</keyword>
<dbReference type="Gene3D" id="3.90.550.10">
    <property type="entry name" value="Spore Coat Polysaccharide Biosynthesis Protein SpsA, Chain A"/>
    <property type="match status" value="1"/>
</dbReference>
<dbReference type="eggNOG" id="arCOG01389">
    <property type="taxonomic scope" value="Archaea"/>
</dbReference>
<reference evidence="10 11" key="1">
    <citation type="submission" date="2012-01" db="EMBL/GenBank/DDBJ databases">
        <title>Improved High-Quality Draft sequence of Metallosphaera yellowstonensis MK1.</title>
        <authorList>
            <consortium name="US DOE Joint Genome Institute"/>
            <person name="Lucas S."/>
            <person name="Han J."/>
            <person name="Cheng J.-F."/>
            <person name="Goodwin L."/>
            <person name="Pitluck S."/>
            <person name="Peters L."/>
            <person name="Teshima H."/>
            <person name="Detter J.C."/>
            <person name="Han C."/>
            <person name="Tapia R."/>
            <person name="Land M."/>
            <person name="Hauser L."/>
            <person name="Kyrpides N."/>
            <person name="Kozubal M."/>
            <person name="Macur R.E."/>
            <person name="Jay Z."/>
            <person name="Inskeep W."/>
            <person name="Woyke T."/>
        </authorList>
    </citation>
    <scope>NUCLEOTIDE SEQUENCE [LARGE SCALE GENOMIC DNA]</scope>
    <source>
        <strain evidence="10 11">MK1</strain>
    </source>
</reference>
<dbReference type="AlphaFoldDB" id="H2C3L7"/>